<feature type="compositionally biased region" description="Acidic residues" evidence="4">
    <location>
        <begin position="369"/>
        <end position="390"/>
    </location>
</feature>
<comment type="caution">
    <text evidence="5">The sequence shown here is derived from an EMBL/GenBank/DDBJ whole genome shotgun (WGS) entry which is preliminary data.</text>
</comment>
<dbReference type="SUPFAM" id="SSF52047">
    <property type="entry name" value="RNI-like"/>
    <property type="match status" value="1"/>
</dbReference>
<dbReference type="GO" id="GO:0005829">
    <property type="term" value="C:cytosol"/>
    <property type="evidence" value="ECO:0007669"/>
    <property type="project" value="TreeGrafter"/>
</dbReference>
<dbReference type="CDD" id="cd00116">
    <property type="entry name" value="LRR_RI"/>
    <property type="match status" value="1"/>
</dbReference>
<evidence type="ECO:0000313" key="6">
    <source>
        <dbReference type="Proteomes" id="UP000230066"/>
    </source>
</evidence>
<keyword evidence="3" id="KW-0677">Repeat</keyword>
<dbReference type="InterPro" id="IPR032675">
    <property type="entry name" value="LRR_dom_sf"/>
</dbReference>
<gene>
    <name evidence="5" type="ORF">D915_002760</name>
</gene>
<dbReference type="PANTHER" id="PTHR24113:SF12">
    <property type="entry name" value="RAN GTPASE-ACTIVATING PROTEIN 1"/>
    <property type="match status" value="1"/>
</dbReference>
<dbReference type="InterPro" id="IPR001611">
    <property type="entry name" value="Leu-rich_rpt"/>
</dbReference>
<keyword evidence="2" id="KW-0433">Leucine-rich repeat</keyword>
<reference evidence="5" key="1">
    <citation type="submission" date="2019-03" db="EMBL/GenBank/DDBJ databases">
        <title>Improved annotation for the trematode Fasciola hepatica.</title>
        <authorList>
            <person name="Choi Y.-J."/>
            <person name="Martin J."/>
            <person name="Mitreva M."/>
        </authorList>
    </citation>
    <scope>NUCLEOTIDE SEQUENCE [LARGE SCALE GENOMIC DNA]</scope>
</reference>
<dbReference type="GO" id="GO:0048471">
    <property type="term" value="C:perinuclear region of cytoplasm"/>
    <property type="evidence" value="ECO:0007669"/>
    <property type="project" value="TreeGrafter"/>
</dbReference>
<feature type="compositionally biased region" description="Acidic residues" evidence="4">
    <location>
        <begin position="398"/>
        <end position="419"/>
    </location>
</feature>
<dbReference type="GO" id="GO:0006913">
    <property type="term" value="P:nucleocytoplasmic transport"/>
    <property type="evidence" value="ECO:0007669"/>
    <property type="project" value="TreeGrafter"/>
</dbReference>
<evidence type="ECO:0000256" key="2">
    <source>
        <dbReference type="ARBA" id="ARBA00022614"/>
    </source>
</evidence>
<dbReference type="Gene3D" id="3.80.10.10">
    <property type="entry name" value="Ribonuclease Inhibitor"/>
    <property type="match status" value="1"/>
</dbReference>
<dbReference type="GO" id="GO:0005634">
    <property type="term" value="C:nucleus"/>
    <property type="evidence" value="ECO:0007669"/>
    <property type="project" value="TreeGrafter"/>
</dbReference>
<feature type="region of interest" description="Disordered" evidence="4">
    <location>
        <begin position="345"/>
        <end position="428"/>
    </location>
</feature>
<evidence type="ECO:0000256" key="3">
    <source>
        <dbReference type="ARBA" id="ARBA00022737"/>
    </source>
</evidence>
<dbReference type="Proteomes" id="UP000230066">
    <property type="component" value="Unassembled WGS sequence"/>
</dbReference>
<dbReference type="SMART" id="SM00368">
    <property type="entry name" value="LRR_RI"/>
    <property type="match status" value="6"/>
</dbReference>
<dbReference type="EMBL" id="JXXN02000762">
    <property type="protein sequence ID" value="THD26384.1"/>
    <property type="molecule type" value="Genomic_DNA"/>
</dbReference>
<sequence length="783" mass="84053">MCASVVDFSGLALKLDEPKDVEKIVEALVENPDASCFNLSGSTLGIAAAEPIGIALEHNTKLQRCLWSDLFTGRLKSEIAPALRHLSTGVMASGACLVELDLSDNAFGPNGVVGVVDLIASPACATLQILRMNNQGLGHEGCRHLVEALQKGRKASGGQGLRLKVFSAGRNRLENYGAQLLSDVFSDMGSLEEVSLYQNGIGIHGIEGVNSLVKMMEKNAGLRILNLSDNTLTEKGGKAIAKALCSLPDLEELHLSDCLLRASGVAALARALEDPELVPNIRVLNLTGNEINRSIGISLILSLGNKSKLQLLDLNANEFGTSGIQAIIRTLDSVGLLHVLPQKSSSVDHNESVGDANGDDEGNPFASAFDEDQGSGDEQDEDDVSDDEDLGCEHGDEADSYGGYEEDEEEEPEYEDDADVKESSFNTVQERPIVKPNFSFRALDAAMGDVCSPKVENEATASVKPGPFGRGLFAALGLSPENGSGAASTRCSLWSTNPVGPAPGLFSPLTNSGMIFGKGQHLFSPPVLSVPPISSSNQQQQQLTNGTTPAIIDATHQLDSGELTVFQLKCCLTDLKQTAPVDRLISTLNNKEMNEFVLPLDRIRSATQTAEPEDVIRLALFLCRHADGTNSNQTSRDCVGRFAVNLLASALVPNASHSAEHRDATTATSRSSRAANCLLVHLGAIKAEKNSEDDMQVRKLNPSTWEQRRVIYLSALRQLVRQYGDQLKDTAGSTCNSIRFLLAQQGEHRRSDDNQVAKIPTEADRLQDDLVTLLETQLARVQI</sequence>
<name>A0A4E0RKC2_FASHE</name>
<dbReference type="PANTHER" id="PTHR24113">
    <property type="entry name" value="RAN GTPASE-ACTIVATING PROTEIN 1"/>
    <property type="match status" value="1"/>
</dbReference>
<dbReference type="InterPro" id="IPR027038">
    <property type="entry name" value="RanGap"/>
</dbReference>
<evidence type="ECO:0000313" key="5">
    <source>
        <dbReference type="EMBL" id="THD26384.1"/>
    </source>
</evidence>
<evidence type="ECO:0000256" key="4">
    <source>
        <dbReference type="SAM" id="MobiDB-lite"/>
    </source>
</evidence>
<proteinExistence type="predicted"/>
<dbReference type="GO" id="GO:0005096">
    <property type="term" value="F:GTPase activator activity"/>
    <property type="evidence" value="ECO:0007669"/>
    <property type="project" value="UniProtKB-KW"/>
</dbReference>
<accession>A0A4E0RKC2</accession>
<keyword evidence="1" id="KW-0343">GTPase activation</keyword>
<keyword evidence="6" id="KW-1185">Reference proteome</keyword>
<dbReference type="AlphaFoldDB" id="A0A4E0RKC2"/>
<protein>
    <submittedName>
        <fullName evidence="5">Ran GTPase-activating protein 1</fullName>
    </submittedName>
</protein>
<organism evidence="5 6">
    <name type="scientific">Fasciola hepatica</name>
    <name type="common">Liver fluke</name>
    <dbReference type="NCBI Taxonomy" id="6192"/>
    <lineage>
        <taxon>Eukaryota</taxon>
        <taxon>Metazoa</taxon>
        <taxon>Spiralia</taxon>
        <taxon>Lophotrochozoa</taxon>
        <taxon>Platyhelminthes</taxon>
        <taxon>Trematoda</taxon>
        <taxon>Digenea</taxon>
        <taxon>Plagiorchiida</taxon>
        <taxon>Echinostomata</taxon>
        <taxon>Echinostomatoidea</taxon>
        <taxon>Fasciolidae</taxon>
        <taxon>Fasciola</taxon>
    </lineage>
</organism>
<dbReference type="GO" id="GO:0031267">
    <property type="term" value="F:small GTPase binding"/>
    <property type="evidence" value="ECO:0007669"/>
    <property type="project" value="TreeGrafter"/>
</dbReference>
<evidence type="ECO:0000256" key="1">
    <source>
        <dbReference type="ARBA" id="ARBA00022468"/>
    </source>
</evidence>
<dbReference type="Pfam" id="PF13516">
    <property type="entry name" value="LRR_6"/>
    <property type="match status" value="2"/>
</dbReference>